<proteinExistence type="predicted"/>
<dbReference type="EMBL" id="MN739626">
    <property type="protein sequence ID" value="QHT16537.1"/>
    <property type="molecule type" value="Genomic_DNA"/>
</dbReference>
<evidence type="ECO:0000256" key="2">
    <source>
        <dbReference type="SAM" id="Phobius"/>
    </source>
</evidence>
<name>A0A6C0DJ38_9ZZZZ</name>
<dbReference type="AlphaFoldDB" id="A0A6C0DJ38"/>
<feature type="region of interest" description="Disordered" evidence="1">
    <location>
        <begin position="38"/>
        <end position="78"/>
    </location>
</feature>
<feature type="transmembrane region" description="Helical" evidence="2">
    <location>
        <begin position="115"/>
        <end position="133"/>
    </location>
</feature>
<protein>
    <submittedName>
        <fullName evidence="3">Uncharacterized protein</fullName>
    </submittedName>
</protein>
<keyword evidence="2" id="KW-1133">Transmembrane helix</keyword>
<evidence type="ECO:0000313" key="3">
    <source>
        <dbReference type="EMBL" id="QHT16537.1"/>
    </source>
</evidence>
<feature type="transmembrane region" description="Helical" evidence="2">
    <location>
        <begin position="92"/>
        <end position="109"/>
    </location>
</feature>
<evidence type="ECO:0000256" key="1">
    <source>
        <dbReference type="SAM" id="MobiDB-lite"/>
    </source>
</evidence>
<sequence>MSLFRQIGNKINYTVSQWASDPNADAYAKQQALQAQQDAETQERLNRARSQASADAQARRDSENSNASLAERSQFKPGRAANKTASGILKGFRDLILLLVILYGGHLAANEAIGYHIPFRILSFFYGCLFFFIEIPKMLIRRYFFKLTPNYYTYLPLSTYEPKGDMETLFLGAFCYKEDETSTAATALVESMYRAAFEKSQIKPSLI</sequence>
<keyword evidence="2" id="KW-0472">Membrane</keyword>
<accession>A0A6C0DJ38</accession>
<organism evidence="3">
    <name type="scientific">viral metagenome</name>
    <dbReference type="NCBI Taxonomy" id="1070528"/>
    <lineage>
        <taxon>unclassified sequences</taxon>
        <taxon>metagenomes</taxon>
        <taxon>organismal metagenomes</taxon>
    </lineage>
</organism>
<reference evidence="3" key="1">
    <citation type="journal article" date="2020" name="Nature">
        <title>Giant virus diversity and host interactions through global metagenomics.</title>
        <authorList>
            <person name="Schulz F."/>
            <person name="Roux S."/>
            <person name="Paez-Espino D."/>
            <person name="Jungbluth S."/>
            <person name="Walsh D.A."/>
            <person name="Denef V.J."/>
            <person name="McMahon K.D."/>
            <person name="Konstantinidis K.T."/>
            <person name="Eloe-Fadrosh E.A."/>
            <person name="Kyrpides N.C."/>
            <person name="Woyke T."/>
        </authorList>
    </citation>
    <scope>NUCLEOTIDE SEQUENCE</scope>
    <source>
        <strain evidence="3">GVMAG-M-3300023174-189</strain>
    </source>
</reference>
<keyword evidence="2" id="KW-0812">Transmembrane</keyword>